<feature type="region of interest" description="Disordered" evidence="1">
    <location>
        <begin position="325"/>
        <end position="352"/>
    </location>
</feature>
<feature type="region of interest" description="Disordered" evidence="1">
    <location>
        <begin position="161"/>
        <end position="182"/>
    </location>
</feature>
<evidence type="ECO:0000313" key="3">
    <source>
        <dbReference type="Proteomes" id="UP001515480"/>
    </source>
</evidence>
<name>A0AB34IWZ3_PRYPA</name>
<evidence type="ECO:0000313" key="2">
    <source>
        <dbReference type="EMBL" id="KAL1508561.1"/>
    </source>
</evidence>
<dbReference type="AlphaFoldDB" id="A0AB34IWZ3"/>
<comment type="caution">
    <text evidence="2">The sequence shown here is derived from an EMBL/GenBank/DDBJ whole genome shotgun (WGS) entry which is preliminary data.</text>
</comment>
<proteinExistence type="predicted"/>
<evidence type="ECO:0000256" key="1">
    <source>
        <dbReference type="SAM" id="MobiDB-lite"/>
    </source>
</evidence>
<protein>
    <submittedName>
        <fullName evidence="2">Uncharacterized protein</fullName>
    </submittedName>
</protein>
<feature type="compositionally biased region" description="Basic and acidic residues" evidence="1">
    <location>
        <begin position="101"/>
        <end position="139"/>
    </location>
</feature>
<feature type="compositionally biased region" description="Low complexity" evidence="1">
    <location>
        <begin position="173"/>
        <end position="182"/>
    </location>
</feature>
<keyword evidence="3" id="KW-1185">Reference proteome</keyword>
<dbReference type="EMBL" id="JBGBPQ010000016">
    <property type="protein sequence ID" value="KAL1508561.1"/>
    <property type="molecule type" value="Genomic_DNA"/>
</dbReference>
<gene>
    <name evidence="2" type="ORF">AB1Y20_004660</name>
</gene>
<sequence length="402" mass="43475">MNFSSLALPPTRAPPFPLDPSPPPPPEAMEWRLSEQLAHAAQQANRRAKATVCALLAELRLADEAVGGADRRREEAERAYALCHSQVEALAEGLKAERKKAAATRREAEEREAEAKERERRRQEEERASNMREREEARRGAQTQRLLVELTDQLVHAMNGTGIDPPPALHGHSSNTSSPTLPLTSSSTFAAAKAVQRSIGQLQLALGEQARLARSLSAAGGEWEESHAKLRQVAHTVAAELQATTAASVAVCTEAVGLARGAEASAAERRQLREKLEAEVHAARVASREAAEAKAEAAARGAAGAEAEAARREARRANDAADAAARAADALREELSREREEREHERAAEARSAAYRLQARRRIATGPCANAAAPPSPPHLLHHNLLFLKDGLLLRPCFLHYG</sequence>
<feature type="compositionally biased region" description="Basic and acidic residues" evidence="1">
    <location>
        <begin position="329"/>
        <end position="349"/>
    </location>
</feature>
<organism evidence="2 3">
    <name type="scientific">Prymnesium parvum</name>
    <name type="common">Toxic golden alga</name>
    <dbReference type="NCBI Taxonomy" id="97485"/>
    <lineage>
        <taxon>Eukaryota</taxon>
        <taxon>Haptista</taxon>
        <taxon>Haptophyta</taxon>
        <taxon>Prymnesiophyceae</taxon>
        <taxon>Prymnesiales</taxon>
        <taxon>Prymnesiaceae</taxon>
        <taxon>Prymnesium</taxon>
    </lineage>
</organism>
<accession>A0AB34IWZ3</accession>
<feature type="region of interest" description="Disordered" evidence="1">
    <location>
        <begin position="1"/>
        <end position="28"/>
    </location>
</feature>
<dbReference type="Proteomes" id="UP001515480">
    <property type="component" value="Unassembled WGS sequence"/>
</dbReference>
<reference evidence="2 3" key="1">
    <citation type="journal article" date="2024" name="Science">
        <title>Giant polyketide synthase enzymes in the biosynthesis of giant marine polyether toxins.</title>
        <authorList>
            <person name="Fallon T.R."/>
            <person name="Shende V.V."/>
            <person name="Wierzbicki I.H."/>
            <person name="Pendleton A.L."/>
            <person name="Watervoot N.F."/>
            <person name="Auber R.P."/>
            <person name="Gonzalez D.J."/>
            <person name="Wisecaver J.H."/>
            <person name="Moore B.S."/>
        </authorList>
    </citation>
    <scope>NUCLEOTIDE SEQUENCE [LARGE SCALE GENOMIC DNA]</scope>
    <source>
        <strain evidence="2 3">12B1</strain>
    </source>
</reference>
<feature type="compositionally biased region" description="Pro residues" evidence="1">
    <location>
        <begin position="11"/>
        <end position="27"/>
    </location>
</feature>
<feature type="region of interest" description="Disordered" evidence="1">
    <location>
        <begin position="101"/>
        <end position="142"/>
    </location>
</feature>